<dbReference type="SUPFAM" id="SSF53244">
    <property type="entry name" value="MurD-like peptide ligases, peptide-binding domain"/>
    <property type="match status" value="1"/>
</dbReference>
<sequence length="1090" mass="120587">MTRCGCVFGGHIVAHQSIHCQYLTSFVTYTFTTYASHDMLDHAVQEAHVAREAIHSALHDALHAVGPDVLSQWRHQHASVAPFDSLLLVSVSDGYTRAQVTTLTVDVSALRAGQWEVLMPALEQAITRLQRKFEHPLVGCRIEWPFAVREGRWGAFKQELKRYKRSYFRSGLAFEGKREPRLLLSEMELNANACLYGGHQVGHAQINQAHLERYFKARHGSSQMPSFADGMPMWSFATAGVFLALGGEQPSHHLLSTQPRCWGRRETPPLTPASTAELIARSTRFLGRQVQANGRYVYGYFPCFNRDIGTYNILRHASSTYALLEGYESCVAQRLLDDEALGQLRDQIGRALESLCAHDILQRDGAAYVVDTGNIIKLGANAVAILALVKYRQVMDDDRYVGLADALALGIVRMQEADGSFVHVLNAPDLSLKEKSRIIYYDGEAAFALMRLYGQTRNPQWLACVVKAFDYFIDNGHEQAHDHWLAYCTNELVMYRPERRYFEFAVRNVAGYIDFIRDRITTFPTLLELSMAFHKTLLTLEQMPELADVLDGLDIDAFYHALHTRANYLQNGFFWPEVAMYFKAPHTVQDGFFIRHHSFRVRIDDVEHYLSGLVAYQQLLGHGRQASFRVDGGKLEAESLASTTSGRWHVMPPMGWQATGLCCKQAFFASGHLVVASGRADTGFLTEAAIKALVEQGASAVICEQAEVYQALGVPILQVEDVQAAVLAIGQHQRRQFRGRVVGVTGSAGKTTVVAMLAHALDDGPVGQSRGSANLPIGVAWNLASMPQTANYWAVEMAIGSMSVNTALARPDLAIITNIAASHLVYHHSLDEIARKKARIFRSMALGGVAILYRDSAHYGYLAGQARHYRLTVISFGEHEEADVRLLEYHGLSGQVCIDGNAYTVELAAAGRHMMLNALAILAVAQHDRLPLAKVIERLRTFQAVPGRGEVKQLNYQGVPITLHDEAYNANPLSMRMALEAFAALPVKGENKLLIIGDMLELGEEAEALHRELSPLIAALATRRVLLCGPLSQPLLAMLGGEDQGVFHYSDVKALKPELMQHLQPGDHVLVKASHGVGLASLFAAPNLVG</sequence>
<keyword evidence="7" id="KW-1185">Reference proteome</keyword>
<dbReference type="InterPro" id="IPR051046">
    <property type="entry name" value="MurCDEF_CellWall_CoF430Synth"/>
</dbReference>
<keyword evidence="2" id="KW-0547">Nucleotide-binding</keyword>
<name>A0A8H9I5F5_9GAMM</name>
<evidence type="ECO:0000313" key="7">
    <source>
        <dbReference type="Proteomes" id="UP000623776"/>
    </source>
</evidence>
<evidence type="ECO:0000256" key="2">
    <source>
        <dbReference type="ARBA" id="ARBA00022741"/>
    </source>
</evidence>
<dbReference type="Proteomes" id="UP000623776">
    <property type="component" value="Unassembled WGS sequence"/>
</dbReference>
<protein>
    <recommendedName>
        <fullName evidence="8">Mur ligase</fullName>
    </recommendedName>
</protein>
<keyword evidence="3" id="KW-0067">ATP-binding</keyword>
<dbReference type="PANTHER" id="PTHR43024">
    <property type="entry name" value="UDP-N-ACETYLMURAMOYL-TRIPEPTIDE--D-ALANYL-D-ALANINE LIGASE"/>
    <property type="match status" value="1"/>
</dbReference>
<dbReference type="InterPro" id="IPR008928">
    <property type="entry name" value="6-hairpin_glycosidase_sf"/>
</dbReference>
<feature type="domain" description="Mur ligase central" evidence="5">
    <location>
        <begin position="744"/>
        <end position="925"/>
    </location>
</feature>
<dbReference type="InterPro" id="IPR004101">
    <property type="entry name" value="Mur_ligase_C"/>
</dbReference>
<evidence type="ECO:0000256" key="1">
    <source>
        <dbReference type="ARBA" id="ARBA00022598"/>
    </source>
</evidence>
<accession>A0A8H9I5F5</accession>
<dbReference type="Gene3D" id="3.90.190.20">
    <property type="entry name" value="Mur ligase, C-terminal domain"/>
    <property type="match status" value="1"/>
</dbReference>
<dbReference type="SUPFAM" id="SSF48208">
    <property type="entry name" value="Six-hairpin glycosidases"/>
    <property type="match status" value="1"/>
</dbReference>
<evidence type="ECO:0000259" key="5">
    <source>
        <dbReference type="Pfam" id="PF08245"/>
    </source>
</evidence>
<dbReference type="GO" id="GO:0005524">
    <property type="term" value="F:ATP binding"/>
    <property type="evidence" value="ECO:0007669"/>
    <property type="project" value="UniProtKB-KW"/>
</dbReference>
<dbReference type="EMBL" id="BMXN01000024">
    <property type="protein sequence ID" value="GGW36989.1"/>
    <property type="molecule type" value="Genomic_DNA"/>
</dbReference>
<evidence type="ECO:0008006" key="8">
    <source>
        <dbReference type="Google" id="ProtNLM"/>
    </source>
</evidence>
<organism evidence="6 7">
    <name type="scientific">Vreelandella hamiltonii</name>
    <dbReference type="NCBI Taxonomy" id="502829"/>
    <lineage>
        <taxon>Bacteria</taxon>
        <taxon>Pseudomonadati</taxon>
        <taxon>Pseudomonadota</taxon>
        <taxon>Gammaproteobacteria</taxon>
        <taxon>Oceanospirillales</taxon>
        <taxon>Halomonadaceae</taxon>
        <taxon>Vreelandella</taxon>
    </lineage>
</organism>
<dbReference type="Gene3D" id="3.40.1190.10">
    <property type="entry name" value="Mur-like, catalytic domain"/>
    <property type="match status" value="1"/>
</dbReference>
<dbReference type="AlphaFoldDB" id="A0A8H9I5F5"/>
<dbReference type="GO" id="GO:0005975">
    <property type="term" value="P:carbohydrate metabolic process"/>
    <property type="evidence" value="ECO:0007669"/>
    <property type="project" value="InterPro"/>
</dbReference>
<dbReference type="Pfam" id="PF08245">
    <property type="entry name" value="Mur_ligase_M"/>
    <property type="match status" value="1"/>
</dbReference>
<feature type="domain" description="Mur ligase C-terminal" evidence="4">
    <location>
        <begin position="961"/>
        <end position="1074"/>
    </location>
</feature>
<reference evidence="7" key="1">
    <citation type="journal article" date="2019" name="Int. J. Syst. Evol. Microbiol.">
        <title>The Global Catalogue of Microorganisms (GCM) 10K type strain sequencing project: providing services to taxonomists for standard genome sequencing and annotation.</title>
        <authorList>
            <consortium name="The Broad Institute Genomics Platform"/>
            <consortium name="The Broad Institute Genome Sequencing Center for Infectious Disease"/>
            <person name="Wu L."/>
            <person name="Ma J."/>
        </authorList>
    </citation>
    <scope>NUCLEOTIDE SEQUENCE [LARGE SCALE GENOMIC DNA]</scope>
    <source>
        <strain evidence="7">KCTC 22154</strain>
    </source>
</reference>
<evidence type="ECO:0000313" key="6">
    <source>
        <dbReference type="EMBL" id="GGW36989.1"/>
    </source>
</evidence>
<dbReference type="InterPro" id="IPR036565">
    <property type="entry name" value="Mur-like_cat_sf"/>
</dbReference>
<proteinExistence type="predicted"/>
<dbReference type="PANTHER" id="PTHR43024:SF1">
    <property type="entry name" value="UDP-N-ACETYLMURAMOYL-TRIPEPTIDE--D-ALANYL-D-ALANINE LIGASE"/>
    <property type="match status" value="1"/>
</dbReference>
<dbReference type="InterPro" id="IPR036615">
    <property type="entry name" value="Mur_ligase_C_dom_sf"/>
</dbReference>
<gene>
    <name evidence="6" type="ORF">GCM10007157_30360</name>
</gene>
<keyword evidence="1" id="KW-0436">Ligase</keyword>
<evidence type="ECO:0000256" key="3">
    <source>
        <dbReference type="ARBA" id="ARBA00022840"/>
    </source>
</evidence>
<dbReference type="SUPFAM" id="SSF53623">
    <property type="entry name" value="MurD-like peptide ligases, catalytic domain"/>
    <property type="match status" value="1"/>
</dbReference>
<evidence type="ECO:0000259" key="4">
    <source>
        <dbReference type="Pfam" id="PF02875"/>
    </source>
</evidence>
<dbReference type="GO" id="GO:0016881">
    <property type="term" value="F:acid-amino acid ligase activity"/>
    <property type="evidence" value="ECO:0007669"/>
    <property type="project" value="InterPro"/>
</dbReference>
<dbReference type="InterPro" id="IPR013221">
    <property type="entry name" value="Mur_ligase_cen"/>
</dbReference>
<comment type="caution">
    <text evidence="6">The sequence shown here is derived from an EMBL/GenBank/DDBJ whole genome shotgun (WGS) entry which is preliminary data.</text>
</comment>
<dbReference type="Pfam" id="PF02875">
    <property type="entry name" value="Mur_ligase_C"/>
    <property type="match status" value="1"/>
</dbReference>